<sequence length="86" mass="9275">MSAGRLIFDSLDVLVCCNLGVKIANTDVSTMSHKLENRTQIAVKQIIINGADAAVVVVWGGQELGNRRFRGPARDTPSQSEYGNTV</sequence>
<keyword evidence="2" id="KW-1185">Reference proteome</keyword>
<evidence type="ECO:0000313" key="2">
    <source>
        <dbReference type="Proteomes" id="UP001056384"/>
    </source>
</evidence>
<reference evidence="1" key="1">
    <citation type="submission" date="2022-06" db="EMBL/GenBank/DDBJ databases">
        <title>Complete genome sequences of two strains of the flax pathogen Septoria linicola.</title>
        <authorList>
            <person name="Lapalu N."/>
            <person name="Simon A."/>
            <person name="Demenou B."/>
            <person name="Paumier D."/>
            <person name="Guillot M.-P."/>
            <person name="Gout L."/>
            <person name="Valade R."/>
        </authorList>
    </citation>
    <scope>NUCLEOTIDE SEQUENCE</scope>
    <source>
        <strain evidence="1">SE15195</strain>
    </source>
</reference>
<dbReference type="Proteomes" id="UP001056384">
    <property type="component" value="Chromosome 4"/>
</dbReference>
<organism evidence="1 2">
    <name type="scientific">Septoria linicola</name>
    <dbReference type="NCBI Taxonomy" id="215465"/>
    <lineage>
        <taxon>Eukaryota</taxon>
        <taxon>Fungi</taxon>
        <taxon>Dikarya</taxon>
        <taxon>Ascomycota</taxon>
        <taxon>Pezizomycotina</taxon>
        <taxon>Dothideomycetes</taxon>
        <taxon>Dothideomycetidae</taxon>
        <taxon>Mycosphaerellales</taxon>
        <taxon>Mycosphaerellaceae</taxon>
        <taxon>Septoria</taxon>
    </lineage>
</organism>
<dbReference type="AlphaFoldDB" id="A0A9Q9AW50"/>
<evidence type="ECO:0000313" key="1">
    <source>
        <dbReference type="EMBL" id="USW52911.1"/>
    </source>
</evidence>
<name>A0A9Q9AW50_9PEZI</name>
<proteinExistence type="predicted"/>
<accession>A0A9Q9AW50</accession>
<dbReference type="EMBL" id="CP099421">
    <property type="protein sequence ID" value="USW52911.1"/>
    <property type="molecule type" value="Genomic_DNA"/>
</dbReference>
<gene>
    <name evidence="1" type="ORF">Slin15195_G062300</name>
</gene>
<protein>
    <submittedName>
        <fullName evidence="1">Uncharacterized protein</fullName>
    </submittedName>
</protein>